<dbReference type="PROSITE" id="PS51048">
    <property type="entry name" value="SGS"/>
    <property type="match status" value="1"/>
</dbReference>
<evidence type="ECO:0000256" key="10">
    <source>
        <dbReference type="SAM" id="Coils"/>
    </source>
</evidence>
<keyword evidence="8" id="KW-0539">Nucleus</keyword>
<dbReference type="CDD" id="cd06468">
    <property type="entry name" value="p23_CacyBP"/>
    <property type="match status" value="1"/>
</dbReference>
<dbReference type="EMBL" id="GANO01000529">
    <property type="protein sequence ID" value="JAB59342.1"/>
    <property type="molecule type" value="mRNA"/>
</dbReference>
<dbReference type="PROSITE" id="PS51203">
    <property type="entry name" value="CS"/>
    <property type="match status" value="1"/>
</dbReference>
<keyword evidence="7" id="KW-0007">Acetylation</keyword>
<dbReference type="PANTHER" id="PTHR13164:SF3">
    <property type="entry name" value="CALCYCLIN-BINDING PROTEIN"/>
    <property type="match status" value="1"/>
</dbReference>
<dbReference type="InterPro" id="IPR008978">
    <property type="entry name" value="HSP20-like_chaperone"/>
</dbReference>
<dbReference type="Pfam" id="PF04969">
    <property type="entry name" value="CS"/>
    <property type="match status" value="1"/>
</dbReference>
<dbReference type="InterPro" id="IPR007699">
    <property type="entry name" value="SGS_dom"/>
</dbReference>
<comment type="function">
    <text evidence="9">May be involved in calcium-dependent ubiquitination and subsequent proteasomal degradation of target proteins. Probably serves as a molecular bridge in ubiquitin E3 complexes. Participates in the ubiquitin-mediated degradation of beta-catenin (CTNNB1).</text>
</comment>
<dbReference type="InterPro" id="IPR052289">
    <property type="entry name" value="Calcyclin-binding_UBL-bridge"/>
</dbReference>
<dbReference type="GO" id="GO:0007507">
    <property type="term" value="P:heart development"/>
    <property type="evidence" value="ECO:0007669"/>
    <property type="project" value="TreeGrafter"/>
</dbReference>
<evidence type="ECO:0000259" key="12">
    <source>
        <dbReference type="PROSITE" id="PS51203"/>
    </source>
</evidence>
<dbReference type="GO" id="GO:0005737">
    <property type="term" value="C:cytoplasm"/>
    <property type="evidence" value="ECO:0007669"/>
    <property type="project" value="UniProtKB-SubCell"/>
</dbReference>
<evidence type="ECO:0000313" key="13">
    <source>
        <dbReference type="EMBL" id="JAB59342.1"/>
    </source>
</evidence>
<evidence type="ECO:0000256" key="4">
    <source>
        <dbReference type="ARBA" id="ARBA00022490"/>
    </source>
</evidence>
<keyword evidence="4" id="KW-0963">Cytoplasm</keyword>
<dbReference type="GO" id="GO:0031625">
    <property type="term" value="F:ubiquitin protein ligase binding"/>
    <property type="evidence" value="ECO:0007669"/>
    <property type="project" value="InterPro"/>
</dbReference>
<feature type="domain" description="CS" evidence="12">
    <location>
        <begin position="70"/>
        <end position="164"/>
    </location>
</feature>
<accession>U5ENM9</accession>
<sequence>MENNKMEELTKDIEELKLLEEKACRQRSKNLLLIERRKLETELINLRETSIAAESKTKTTVPPTNRRTRIDLKEYAWDQSDKFTKIFISIDGVHKLPEDSVIVNFTEKSMNLLVTDLNNKDYTFVVNNLLEAIDVEKSYRKVKTDMIAIYMKKVKEGSKWSYMTQTEKRLKDSKMADTSDALADNKDDPSAGLMNVIKKMYDSGDDEMKRMINKAWHEGQTKRGGPGDDKFNF</sequence>
<feature type="coiled-coil region" evidence="10">
    <location>
        <begin position="6"/>
        <end position="56"/>
    </location>
</feature>
<dbReference type="Gene3D" id="2.60.40.790">
    <property type="match status" value="1"/>
</dbReference>
<dbReference type="PANTHER" id="PTHR13164">
    <property type="entry name" value="CALICYLIN BINDING PROTEIN"/>
    <property type="match status" value="1"/>
</dbReference>
<evidence type="ECO:0000256" key="6">
    <source>
        <dbReference type="ARBA" id="ARBA00022786"/>
    </source>
</evidence>
<dbReference type="InterPro" id="IPR015120">
    <property type="entry name" value="Siah-Interact_N"/>
</dbReference>
<dbReference type="SUPFAM" id="SSF49764">
    <property type="entry name" value="HSP20-like chaperones"/>
    <property type="match status" value="1"/>
</dbReference>
<dbReference type="SUPFAM" id="SSF140106">
    <property type="entry name" value="Calcyclin-binding protein-like"/>
    <property type="match status" value="1"/>
</dbReference>
<dbReference type="Gene3D" id="4.10.860.10">
    <property type="entry name" value="UVR domain"/>
    <property type="match status" value="1"/>
</dbReference>
<organism evidence="13">
    <name type="scientific">Corethrella appendiculata</name>
    <dbReference type="NCBI Taxonomy" id="1370023"/>
    <lineage>
        <taxon>Eukaryota</taxon>
        <taxon>Metazoa</taxon>
        <taxon>Ecdysozoa</taxon>
        <taxon>Arthropoda</taxon>
        <taxon>Hexapoda</taxon>
        <taxon>Insecta</taxon>
        <taxon>Pterygota</taxon>
        <taxon>Neoptera</taxon>
        <taxon>Endopterygota</taxon>
        <taxon>Diptera</taxon>
        <taxon>Nematocera</taxon>
        <taxon>Culicoidea</taxon>
        <taxon>Chaoboridae</taxon>
        <taxon>Corethrella</taxon>
    </lineage>
</organism>
<reference evidence="13" key="1">
    <citation type="journal article" date="2014" name="Insect Biochem. Mol. Biol.">
        <title>An insight into the sialome of the frog biting fly, Corethrella appendiculata.</title>
        <authorList>
            <person name="Ribeiro J.M.C."/>
            <person name="Chagas A.C."/>
            <person name="Pham V.M."/>
            <person name="Lounibos L.P."/>
            <person name="Calvo E."/>
        </authorList>
    </citation>
    <scope>NUCLEOTIDE SEQUENCE</scope>
    <source>
        <tissue evidence="13">Salivary glands</tissue>
    </source>
</reference>
<evidence type="ECO:0000256" key="9">
    <source>
        <dbReference type="ARBA" id="ARBA00025145"/>
    </source>
</evidence>
<dbReference type="GO" id="GO:0015631">
    <property type="term" value="F:tubulin binding"/>
    <property type="evidence" value="ECO:0007669"/>
    <property type="project" value="InterPro"/>
</dbReference>
<keyword evidence="10" id="KW-0175">Coiled coil</keyword>
<evidence type="ECO:0000256" key="8">
    <source>
        <dbReference type="ARBA" id="ARBA00023242"/>
    </source>
</evidence>
<dbReference type="GO" id="GO:0044548">
    <property type="term" value="F:S100 protein binding"/>
    <property type="evidence" value="ECO:0007669"/>
    <property type="project" value="InterPro"/>
</dbReference>
<evidence type="ECO:0000256" key="1">
    <source>
        <dbReference type="ARBA" id="ARBA00004123"/>
    </source>
</evidence>
<dbReference type="InterPro" id="IPR037201">
    <property type="entry name" value="CacyBP_N"/>
</dbReference>
<evidence type="ECO:0000256" key="5">
    <source>
        <dbReference type="ARBA" id="ARBA00022553"/>
    </source>
</evidence>
<dbReference type="InterPro" id="IPR037893">
    <property type="entry name" value="CS_CacyBP"/>
</dbReference>
<evidence type="ECO:0000256" key="3">
    <source>
        <dbReference type="ARBA" id="ARBA00015702"/>
    </source>
</evidence>
<evidence type="ECO:0000259" key="11">
    <source>
        <dbReference type="PROSITE" id="PS51048"/>
    </source>
</evidence>
<dbReference type="Pfam" id="PF09032">
    <property type="entry name" value="Siah-Interact_N"/>
    <property type="match status" value="1"/>
</dbReference>
<keyword evidence="6" id="KW-0833">Ubl conjugation pathway</keyword>
<feature type="domain" description="SGS" evidence="11">
    <location>
        <begin position="148"/>
        <end position="233"/>
    </location>
</feature>
<dbReference type="GO" id="GO:0005634">
    <property type="term" value="C:nucleus"/>
    <property type="evidence" value="ECO:0007669"/>
    <property type="project" value="UniProtKB-SubCell"/>
</dbReference>
<proteinExistence type="evidence at transcript level"/>
<protein>
    <recommendedName>
        <fullName evidence="3">Calcyclin-binding protein</fullName>
    </recommendedName>
</protein>
<evidence type="ECO:0000256" key="7">
    <source>
        <dbReference type="ARBA" id="ARBA00022990"/>
    </source>
</evidence>
<comment type="subcellular location">
    <subcellularLocation>
        <location evidence="2">Cytoplasm</location>
    </subcellularLocation>
    <subcellularLocation>
        <location evidence="1">Nucleus</location>
    </subcellularLocation>
</comment>
<keyword evidence="5" id="KW-0597">Phosphoprotein</keyword>
<dbReference type="FunFam" id="2.60.40.790:FF:000006">
    <property type="entry name" value="calcyclin-binding protein-like"/>
    <property type="match status" value="1"/>
</dbReference>
<dbReference type="InterPro" id="IPR007052">
    <property type="entry name" value="CS_dom"/>
</dbReference>
<evidence type="ECO:0000256" key="2">
    <source>
        <dbReference type="ARBA" id="ARBA00004496"/>
    </source>
</evidence>
<name>U5ENM9_9DIPT</name>
<dbReference type="AlphaFoldDB" id="U5ENM9"/>